<dbReference type="HOGENOM" id="CLU_023205_2_0_10"/>
<evidence type="ECO:0000313" key="4">
    <source>
        <dbReference type="Proteomes" id="UP000016160"/>
    </source>
</evidence>
<dbReference type="PANTHER" id="PTHR43364:SF18">
    <property type="entry name" value="OXIDOREDUCTASE"/>
    <property type="match status" value="1"/>
</dbReference>
<dbReference type="GO" id="GO:0016491">
    <property type="term" value="F:oxidoreductase activity"/>
    <property type="evidence" value="ECO:0007669"/>
    <property type="project" value="UniProtKB-KW"/>
</dbReference>
<evidence type="ECO:0000256" key="1">
    <source>
        <dbReference type="ARBA" id="ARBA00023002"/>
    </source>
</evidence>
<dbReference type="CDD" id="cd19091">
    <property type="entry name" value="AKR_PsAKR"/>
    <property type="match status" value="1"/>
</dbReference>
<keyword evidence="4" id="KW-1185">Reference proteome</keyword>
<evidence type="ECO:0000259" key="2">
    <source>
        <dbReference type="Pfam" id="PF00248"/>
    </source>
</evidence>
<dbReference type="PROSITE" id="PS00062">
    <property type="entry name" value="ALDOKETO_REDUCTASE_2"/>
    <property type="match status" value="1"/>
</dbReference>
<name>T2KQ34_FORAG</name>
<dbReference type="eggNOG" id="COG0667">
    <property type="taxonomic scope" value="Bacteria"/>
</dbReference>
<reference evidence="3 4" key="1">
    <citation type="journal article" date="2013" name="Appl. Environ. Microbiol.">
        <title>The genome of the alga-associated marine flavobacterium Formosa agariphila KMM 3901T reveals a broad potential for degradation of algal polysaccharides.</title>
        <authorList>
            <person name="Mann A.J."/>
            <person name="Hahnke R.L."/>
            <person name="Huang S."/>
            <person name="Werner J."/>
            <person name="Xing P."/>
            <person name="Barbeyron T."/>
            <person name="Huettel B."/>
            <person name="Stueber K."/>
            <person name="Reinhardt R."/>
            <person name="Harder J."/>
            <person name="Gloeckner F.O."/>
            <person name="Amann R.I."/>
            <person name="Teeling H."/>
        </authorList>
    </citation>
    <scope>NUCLEOTIDE SEQUENCE [LARGE SCALE GENOMIC DNA]</scope>
    <source>
        <strain evidence="4">DSM 15362 / KCTC 12365 / LMG 23005 / KMM 3901</strain>
    </source>
</reference>
<accession>T2KQ34</accession>
<dbReference type="PANTHER" id="PTHR43364">
    <property type="entry name" value="NADH-SPECIFIC METHYLGLYOXAL REDUCTASE-RELATED"/>
    <property type="match status" value="1"/>
</dbReference>
<dbReference type="SUPFAM" id="SSF51430">
    <property type="entry name" value="NAD(P)-linked oxidoreductase"/>
    <property type="match status" value="1"/>
</dbReference>
<dbReference type="InterPro" id="IPR020471">
    <property type="entry name" value="AKR"/>
</dbReference>
<dbReference type="InterPro" id="IPR018170">
    <property type="entry name" value="Aldo/ket_reductase_CS"/>
</dbReference>
<dbReference type="STRING" id="1347342.BN863_31130"/>
<dbReference type="Proteomes" id="UP000016160">
    <property type="component" value="Chromosome"/>
</dbReference>
<dbReference type="PATRIC" id="fig|1347342.6.peg.3132"/>
<dbReference type="InterPro" id="IPR036812">
    <property type="entry name" value="NAD(P)_OxRdtase_dom_sf"/>
</dbReference>
<dbReference type="FunFam" id="3.20.20.100:FF:000004">
    <property type="entry name" value="Oxidoreductase, aldo/keto reductase"/>
    <property type="match status" value="1"/>
</dbReference>
<protein>
    <submittedName>
        <fullName evidence="3">Oxidoreductase</fullName>
    </submittedName>
</protein>
<dbReference type="OrthoDB" id="9773828at2"/>
<dbReference type="AlphaFoldDB" id="T2KQ34"/>
<dbReference type="GO" id="GO:0005829">
    <property type="term" value="C:cytosol"/>
    <property type="evidence" value="ECO:0007669"/>
    <property type="project" value="UniProtKB-ARBA"/>
</dbReference>
<dbReference type="RefSeq" id="WP_038532141.1">
    <property type="nucleotide sequence ID" value="NZ_HG315671.1"/>
</dbReference>
<dbReference type="InterPro" id="IPR050523">
    <property type="entry name" value="AKR_Detox_Biosynth"/>
</dbReference>
<dbReference type="EMBL" id="HG315671">
    <property type="protein sequence ID" value="CDF80825.1"/>
    <property type="molecule type" value="Genomic_DNA"/>
</dbReference>
<keyword evidence="1" id="KW-0560">Oxidoreductase</keyword>
<gene>
    <name evidence="3" type="ORF">BN863_31130</name>
</gene>
<evidence type="ECO:0000313" key="3">
    <source>
        <dbReference type="EMBL" id="CDF80825.1"/>
    </source>
</evidence>
<sequence length="341" mass="37409">MKYKSLGNTGLYVSELTLGTMTFDQEGGSYSAIMGATGQELATKMVNLALDAGINIFDTANIYGSGESETMLGKALGDKRKNAIIATKLYNTMTTGPNDLGTSRLAIMREVEASLKRLGTDYIDLYQVHNFDITTPLEETLRALDDLVRQGKVRYIGLSNFSAWQIAKADGLAKLMGTEKFCSVQAYYSLVGRELEREIIPASMDLGLGTLIVSPLAAGFLSGKYTRNGETTGRRAIFEYPPVEKEQGYNIVDTLKEIADRKNASVAQISLAWLLHKPGVTSVLIGARKEEQLIDNLGAADIVLSEEEMKQLDEVSAIKPEYPQYLPLMQRGQNLFGSFDQ</sequence>
<dbReference type="PRINTS" id="PR00069">
    <property type="entry name" value="ALDKETRDTASE"/>
</dbReference>
<dbReference type="Pfam" id="PF00248">
    <property type="entry name" value="Aldo_ket_red"/>
    <property type="match status" value="1"/>
</dbReference>
<organism evidence="3 4">
    <name type="scientific">Formosa agariphila (strain DSM 15362 / KCTC 12365 / LMG 23005 / KMM 3901 / M-2Alg 35-1)</name>
    <dbReference type="NCBI Taxonomy" id="1347342"/>
    <lineage>
        <taxon>Bacteria</taxon>
        <taxon>Pseudomonadati</taxon>
        <taxon>Bacteroidota</taxon>
        <taxon>Flavobacteriia</taxon>
        <taxon>Flavobacteriales</taxon>
        <taxon>Flavobacteriaceae</taxon>
        <taxon>Formosa</taxon>
    </lineage>
</organism>
<dbReference type="InterPro" id="IPR023210">
    <property type="entry name" value="NADP_OxRdtase_dom"/>
</dbReference>
<proteinExistence type="predicted"/>
<dbReference type="Gene3D" id="3.20.20.100">
    <property type="entry name" value="NADP-dependent oxidoreductase domain"/>
    <property type="match status" value="1"/>
</dbReference>
<feature type="domain" description="NADP-dependent oxidoreductase" evidence="2">
    <location>
        <begin position="15"/>
        <end position="316"/>
    </location>
</feature>